<name>B0DJV8_LACBS</name>
<evidence type="ECO:0000313" key="4">
    <source>
        <dbReference type="Proteomes" id="UP000001194"/>
    </source>
</evidence>
<dbReference type="InterPro" id="IPR040898">
    <property type="entry name" value="CxC6"/>
</dbReference>
<feature type="domain" description="CxC6 like cysteine cluster associated with KDZ" evidence="2">
    <location>
        <begin position="322"/>
        <end position="387"/>
    </location>
</feature>
<dbReference type="RefSeq" id="XP_001884151.1">
    <property type="nucleotide sequence ID" value="XM_001884116.1"/>
</dbReference>
<dbReference type="Pfam" id="PF18721">
    <property type="entry name" value="CxC6"/>
    <property type="match status" value="1"/>
</dbReference>
<keyword evidence="4" id="KW-1185">Reference proteome</keyword>
<organism evidence="4">
    <name type="scientific">Laccaria bicolor (strain S238N-H82 / ATCC MYA-4686)</name>
    <name type="common">Bicoloured deceiver</name>
    <name type="synonym">Laccaria laccata var. bicolor</name>
    <dbReference type="NCBI Taxonomy" id="486041"/>
    <lineage>
        <taxon>Eukaryota</taxon>
        <taxon>Fungi</taxon>
        <taxon>Dikarya</taxon>
        <taxon>Basidiomycota</taxon>
        <taxon>Agaricomycotina</taxon>
        <taxon>Agaricomycetes</taxon>
        <taxon>Agaricomycetidae</taxon>
        <taxon>Agaricales</taxon>
        <taxon>Agaricineae</taxon>
        <taxon>Hydnangiaceae</taxon>
        <taxon>Laccaria</taxon>
    </lineage>
</organism>
<dbReference type="Proteomes" id="UP000001194">
    <property type="component" value="Unassembled WGS sequence"/>
</dbReference>
<protein>
    <submittedName>
        <fullName evidence="3">Predicted protein</fullName>
    </submittedName>
</protein>
<evidence type="ECO:0000259" key="2">
    <source>
        <dbReference type="Pfam" id="PF18721"/>
    </source>
</evidence>
<proteinExistence type="predicted"/>
<dbReference type="InterPro" id="IPR041539">
    <property type="entry name" value="CxC5"/>
</dbReference>
<dbReference type="EMBL" id="DS547114">
    <property type="protein sequence ID" value="EDR05186.1"/>
    <property type="molecule type" value="Genomic_DNA"/>
</dbReference>
<evidence type="ECO:0000259" key="1">
    <source>
        <dbReference type="Pfam" id="PF18718"/>
    </source>
</evidence>
<reference evidence="3 4" key="1">
    <citation type="journal article" date="2008" name="Nature">
        <title>The genome of Laccaria bicolor provides insights into mycorrhizal symbiosis.</title>
        <authorList>
            <person name="Martin F."/>
            <person name="Aerts A."/>
            <person name="Ahren D."/>
            <person name="Brun A."/>
            <person name="Danchin E.G.J."/>
            <person name="Duchaussoy F."/>
            <person name="Gibon J."/>
            <person name="Kohler A."/>
            <person name="Lindquist E."/>
            <person name="Pereda V."/>
            <person name="Salamov A."/>
            <person name="Shapiro H.J."/>
            <person name="Wuyts J."/>
            <person name="Blaudez D."/>
            <person name="Buee M."/>
            <person name="Brokstein P."/>
            <person name="Canbaeck B."/>
            <person name="Cohen D."/>
            <person name="Courty P.E."/>
            <person name="Coutinho P.M."/>
            <person name="Delaruelle C."/>
            <person name="Detter J.C."/>
            <person name="Deveau A."/>
            <person name="DiFazio S."/>
            <person name="Duplessis S."/>
            <person name="Fraissinet-Tachet L."/>
            <person name="Lucic E."/>
            <person name="Frey-Klett P."/>
            <person name="Fourrey C."/>
            <person name="Feussner I."/>
            <person name="Gay G."/>
            <person name="Grimwood J."/>
            <person name="Hoegger P.J."/>
            <person name="Jain P."/>
            <person name="Kilaru S."/>
            <person name="Labbe J."/>
            <person name="Lin Y.C."/>
            <person name="Legue V."/>
            <person name="Le Tacon F."/>
            <person name="Marmeisse R."/>
            <person name="Melayah D."/>
            <person name="Montanini B."/>
            <person name="Muratet M."/>
            <person name="Nehls U."/>
            <person name="Niculita-Hirzel H."/>
            <person name="Oudot-Le Secq M.P."/>
            <person name="Peter M."/>
            <person name="Quesneville H."/>
            <person name="Rajashekar B."/>
            <person name="Reich M."/>
            <person name="Rouhier N."/>
            <person name="Schmutz J."/>
            <person name="Yin T."/>
            <person name="Chalot M."/>
            <person name="Henrissat B."/>
            <person name="Kuees U."/>
            <person name="Lucas S."/>
            <person name="Van de Peer Y."/>
            <person name="Podila G.K."/>
            <person name="Polle A."/>
            <person name="Pukkila P.J."/>
            <person name="Richardson P.M."/>
            <person name="Rouze P."/>
            <person name="Sanders I.R."/>
            <person name="Stajich J.E."/>
            <person name="Tunlid A."/>
            <person name="Tuskan G."/>
            <person name="Grigoriev I.V."/>
        </authorList>
    </citation>
    <scope>NUCLEOTIDE SEQUENCE [LARGE SCALE GENOMIC DNA]</scope>
    <source>
        <strain evidence="4">S238N-H82 / ATCC MYA-4686</strain>
    </source>
</reference>
<dbReference type="AlphaFoldDB" id="B0DJV8"/>
<dbReference type="KEGG" id="lbc:LACBIDRAFT_303619"/>
<dbReference type="Pfam" id="PF18718">
    <property type="entry name" value="CxC5"/>
    <property type="match status" value="1"/>
</dbReference>
<dbReference type="HOGENOM" id="CLU_004966_4_0_1"/>
<accession>B0DJV8</accession>
<gene>
    <name evidence="3" type="ORF">LACBIDRAFT_303619</name>
</gene>
<feature type="domain" description="CxC5 like cysteine cluster associated with KDZ" evidence="1">
    <location>
        <begin position="107"/>
        <end position="223"/>
    </location>
</feature>
<dbReference type="OrthoDB" id="3055037at2759"/>
<sequence>MQGLLDAIVNEDTANSILKLSCFIQYASRLRNEILLAQQSSHLPNIVPQFLPVSIIKFLASSCILSEQEVEECWKVVKEIVWSACILDDKAVSAAFKNHGADKGFTRNLWPPSQLCTNPDCKRTDNGRKLQIATQREGILYTLNEGPIPIHSCFLTCKDCKTDYHLDFYVKNERRFYYDNPPDIFQIADHQFIERHLIDMWRTSTNIAWVSFANCAAVYLNTHKTTTNDKIPESWKFKGKLDGKNVAHAFILLALLEDHQQRNTILQVPHGGLQSERYKVAMHERNDRIRLYGQPELRHRCQKCVREYVNDGCTGLTVHAVVMDGVTLGRPTCGVPHCTLPLANKRHRFCPTHVHFNEKCAIVGCSERISAPDKRTCNNPIHQQVENVHVERGQAAFQLKEKLKRAKVAHPKNGEALDLPVAHIIEQGDDLDETYEIVGDRVIPSEADPQILVAPCGMIIARETFYYAESITAVVEMIKRTYRGGFMPNHIIFDNNCSVAKHVKDDPDFNNVGLAVDVFHFTNKHAVSDTFCQSNCNPALFPELLGENGRNWWFNTSIAEQTNVWLGGFHSICREMAMDMFDFFLDEMVMMRNRATKAKLTSQGLNPQWWS</sequence>
<dbReference type="GeneID" id="6079825"/>
<evidence type="ECO:0000313" key="3">
    <source>
        <dbReference type="EMBL" id="EDR05186.1"/>
    </source>
</evidence>
<dbReference type="InParanoid" id="B0DJV8"/>